<dbReference type="InterPro" id="IPR036680">
    <property type="entry name" value="SPOR-like_sf"/>
</dbReference>
<evidence type="ECO:0000313" key="3">
    <source>
        <dbReference type="EMBL" id="MCK6263586.1"/>
    </source>
</evidence>
<dbReference type="RefSeq" id="WP_248008664.1">
    <property type="nucleotide sequence ID" value="NZ_JAJHVV010000005.1"/>
</dbReference>
<feature type="domain" description="SPOR" evidence="2">
    <location>
        <begin position="101"/>
        <end position="182"/>
    </location>
</feature>
<evidence type="ECO:0000256" key="1">
    <source>
        <dbReference type="SAM" id="SignalP"/>
    </source>
</evidence>
<dbReference type="Pfam" id="PF05036">
    <property type="entry name" value="SPOR"/>
    <property type="match status" value="1"/>
</dbReference>
<dbReference type="Gene3D" id="3.30.70.1070">
    <property type="entry name" value="Sporulation related repeat"/>
    <property type="match status" value="1"/>
</dbReference>
<dbReference type="PROSITE" id="PS51724">
    <property type="entry name" value="SPOR"/>
    <property type="match status" value="1"/>
</dbReference>
<dbReference type="GO" id="GO:0042834">
    <property type="term" value="F:peptidoglycan binding"/>
    <property type="evidence" value="ECO:0007669"/>
    <property type="project" value="InterPro"/>
</dbReference>
<keyword evidence="1" id="KW-0732">Signal</keyword>
<accession>A0A9X2BH47</accession>
<feature type="signal peptide" evidence="1">
    <location>
        <begin position="1"/>
        <end position="17"/>
    </location>
</feature>
<dbReference type="EMBL" id="JAJHVV010000005">
    <property type="protein sequence ID" value="MCK6263586.1"/>
    <property type="molecule type" value="Genomic_DNA"/>
</dbReference>
<organism evidence="3 4">
    <name type="scientific">Vibrio amylolyticus</name>
    <dbReference type="NCBI Taxonomy" id="2847292"/>
    <lineage>
        <taxon>Bacteria</taxon>
        <taxon>Pseudomonadati</taxon>
        <taxon>Pseudomonadota</taxon>
        <taxon>Gammaproteobacteria</taxon>
        <taxon>Vibrionales</taxon>
        <taxon>Vibrionaceae</taxon>
        <taxon>Vibrio</taxon>
    </lineage>
</organism>
<name>A0A9X2BH47_9VIBR</name>
<protein>
    <submittedName>
        <fullName evidence="3">SPOR domain-containing protein</fullName>
    </submittedName>
</protein>
<proteinExistence type="predicted"/>
<reference evidence="3" key="1">
    <citation type="submission" date="2021-11" db="EMBL/GenBank/DDBJ databases">
        <title>Vibrio ZSDE26 sp. nov. and Vibrio ZSDZ34 sp. nov., isolated from coastal seawater in Qingdao.</title>
        <authorList>
            <person name="Zhang P."/>
        </authorList>
    </citation>
    <scope>NUCLEOTIDE SEQUENCE</scope>
    <source>
        <strain evidence="3">ZSDE26</strain>
    </source>
</reference>
<dbReference type="PROSITE" id="PS51257">
    <property type="entry name" value="PROKAR_LIPOPROTEIN"/>
    <property type="match status" value="1"/>
</dbReference>
<dbReference type="Proteomes" id="UP001139559">
    <property type="component" value="Unassembled WGS sequence"/>
</dbReference>
<evidence type="ECO:0000259" key="2">
    <source>
        <dbReference type="PROSITE" id="PS51724"/>
    </source>
</evidence>
<keyword evidence="4" id="KW-1185">Reference proteome</keyword>
<sequence>MKKISIVALSVLLSACASDTYITDVTSDSYKEDYKVAEVEKPVVSNEGTADGITETNVTQSNEEQNVVKVSPAAEEKMVVKKSPEAAAVVIIPPTAKQVAMNPRYGFTIQVVAVGSQTKVDEFARMLPNNTNQPVWENYKVVNGTKWYTVLYGDYATRNEAKEAISVLPTEFRNLKPFVKSIDSIKNSEFPTLNKLN</sequence>
<dbReference type="SUPFAM" id="SSF110997">
    <property type="entry name" value="Sporulation related repeat"/>
    <property type="match status" value="1"/>
</dbReference>
<feature type="chain" id="PRO_5040975555" evidence="1">
    <location>
        <begin position="18"/>
        <end position="197"/>
    </location>
</feature>
<dbReference type="AlphaFoldDB" id="A0A9X2BH47"/>
<dbReference type="InterPro" id="IPR007730">
    <property type="entry name" value="SPOR-like_dom"/>
</dbReference>
<comment type="caution">
    <text evidence="3">The sequence shown here is derived from an EMBL/GenBank/DDBJ whole genome shotgun (WGS) entry which is preliminary data.</text>
</comment>
<gene>
    <name evidence="3" type="ORF">KP803_09910</name>
</gene>
<evidence type="ECO:0000313" key="4">
    <source>
        <dbReference type="Proteomes" id="UP001139559"/>
    </source>
</evidence>